<dbReference type="PRINTS" id="PR00598">
    <property type="entry name" value="HTHMARR"/>
</dbReference>
<keyword evidence="2" id="KW-0238">DNA-binding</keyword>
<dbReference type="PANTHER" id="PTHR33164:SF43">
    <property type="entry name" value="HTH-TYPE TRANSCRIPTIONAL REPRESSOR YETL"/>
    <property type="match status" value="1"/>
</dbReference>
<dbReference type="InterPro" id="IPR036388">
    <property type="entry name" value="WH-like_DNA-bd_sf"/>
</dbReference>
<feature type="domain" description="HTH marR-type" evidence="4">
    <location>
        <begin position="1"/>
        <end position="124"/>
    </location>
</feature>
<dbReference type="PROSITE" id="PS50995">
    <property type="entry name" value="HTH_MARR_2"/>
    <property type="match status" value="1"/>
</dbReference>
<dbReference type="PROSITE" id="PS01117">
    <property type="entry name" value="HTH_MARR_1"/>
    <property type="match status" value="1"/>
</dbReference>
<name>A0ABT0K488_9ACTN</name>
<proteinExistence type="predicted"/>
<dbReference type="Pfam" id="PF12802">
    <property type="entry name" value="MarR_2"/>
    <property type="match status" value="1"/>
</dbReference>
<gene>
    <name evidence="5" type="ORF">MXD59_23040</name>
</gene>
<dbReference type="InterPro" id="IPR036390">
    <property type="entry name" value="WH_DNA-bd_sf"/>
</dbReference>
<evidence type="ECO:0000313" key="6">
    <source>
        <dbReference type="Proteomes" id="UP001201873"/>
    </source>
</evidence>
<accession>A0ABT0K488</accession>
<dbReference type="PANTHER" id="PTHR33164">
    <property type="entry name" value="TRANSCRIPTIONAL REGULATOR, MARR FAMILY"/>
    <property type="match status" value="1"/>
</dbReference>
<dbReference type="Proteomes" id="UP001201873">
    <property type="component" value="Unassembled WGS sequence"/>
</dbReference>
<keyword evidence="3" id="KW-0804">Transcription</keyword>
<dbReference type="SUPFAM" id="SSF46785">
    <property type="entry name" value="Winged helix' DNA-binding domain"/>
    <property type="match status" value="1"/>
</dbReference>
<evidence type="ECO:0000256" key="2">
    <source>
        <dbReference type="ARBA" id="ARBA00023125"/>
    </source>
</evidence>
<protein>
    <submittedName>
        <fullName evidence="5">MarR family transcriptional regulator</fullName>
    </submittedName>
</protein>
<dbReference type="RefSeq" id="WP_248826695.1">
    <property type="nucleotide sequence ID" value="NZ_JALKFT010000038.1"/>
</dbReference>
<comment type="caution">
    <text evidence="5">The sequence shown here is derived from an EMBL/GenBank/DDBJ whole genome shotgun (WGS) entry which is preliminary data.</text>
</comment>
<dbReference type="InterPro" id="IPR000835">
    <property type="entry name" value="HTH_MarR-typ"/>
</dbReference>
<dbReference type="Gene3D" id="1.10.10.10">
    <property type="entry name" value="Winged helix-like DNA-binding domain superfamily/Winged helix DNA-binding domain"/>
    <property type="match status" value="1"/>
</dbReference>
<evidence type="ECO:0000259" key="4">
    <source>
        <dbReference type="PROSITE" id="PS50995"/>
    </source>
</evidence>
<dbReference type="InterPro" id="IPR023187">
    <property type="entry name" value="Tscrpt_reg_MarR-type_CS"/>
</dbReference>
<keyword evidence="1" id="KW-0805">Transcription regulation</keyword>
<organism evidence="5 6">
    <name type="scientific">Frankia umida</name>
    <dbReference type="NCBI Taxonomy" id="573489"/>
    <lineage>
        <taxon>Bacteria</taxon>
        <taxon>Bacillati</taxon>
        <taxon>Actinomycetota</taxon>
        <taxon>Actinomycetes</taxon>
        <taxon>Frankiales</taxon>
        <taxon>Frankiaceae</taxon>
        <taxon>Frankia</taxon>
    </lineage>
</organism>
<keyword evidence="6" id="KW-1185">Reference proteome</keyword>
<evidence type="ECO:0000256" key="3">
    <source>
        <dbReference type="ARBA" id="ARBA00023163"/>
    </source>
</evidence>
<dbReference type="SMART" id="SM00347">
    <property type="entry name" value="HTH_MARR"/>
    <property type="match status" value="1"/>
</dbReference>
<dbReference type="EMBL" id="JALKFT010000038">
    <property type="protein sequence ID" value="MCK9878603.1"/>
    <property type="molecule type" value="Genomic_DNA"/>
</dbReference>
<evidence type="ECO:0000256" key="1">
    <source>
        <dbReference type="ARBA" id="ARBA00023015"/>
    </source>
</evidence>
<sequence>MQRARGRATQRQDSSGLSIAQYIIMAPLRGGSQTMSDLAISAGVSGPTATRAVTNLVGAGLVERVPSGHDRRQVAVHLTPAGEQALALKEQAVRASEGQFIASLTPQQHQEGAILLERIAELLDEISTSW</sequence>
<evidence type="ECO:0000313" key="5">
    <source>
        <dbReference type="EMBL" id="MCK9878603.1"/>
    </source>
</evidence>
<dbReference type="InterPro" id="IPR039422">
    <property type="entry name" value="MarR/SlyA-like"/>
</dbReference>
<reference evidence="5 6" key="1">
    <citation type="submission" date="2022-04" db="EMBL/GenBank/DDBJ databases">
        <title>Genome diversity in the genus Frankia.</title>
        <authorList>
            <person name="Carlos-Shanley C."/>
            <person name="Hahn D."/>
        </authorList>
    </citation>
    <scope>NUCLEOTIDE SEQUENCE [LARGE SCALE GENOMIC DNA]</scope>
    <source>
        <strain evidence="5 6">Ag45/Mut15</strain>
    </source>
</reference>